<dbReference type="EMBL" id="LSYV01000141">
    <property type="protein sequence ID" value="KXZ42502.1"/>
    <property type="molecule type" value="Genomic_DNA"/>
</dbReference>
<comment type="caution">
    <text evidence="1">The sequence shown here is derived from an EMBL/GenBank/DDBJ whole genome shotgun (WGS) entry which is preliminary data.</text>
</comment>
<keyword evidence="2" id="KW-1185">Reference proteome</keyword>
<accession>A0A150FY08</accession>
<reference evidence="2" key="1">
    <citation type="journal article" date="2016" name="Nat. Commun.">
        <title>The Gonium pectorale genome demonstrates co-option of cell cycle regulation during the evolution of multicellularity.</title>
        <authorList>
            <person name="Hanschen E.R."/>
            <person name="Marriage T.N."/>
            <person name="Ferris P.J."/>
            <person name="Hamaji T."/>
            <person name="Toyoda A."/>
            <person name="Fujiyama A."/>
            <person name="Neme R."/>
            <person name="Noguchi H."/>
            <person name="Minakuchi Y."/>
            <person name="Suzuki M."/>
            <person name="Kawai-Toyooka H."/>
            <person name="Smith D.R."/>
            <person name="Sparks H."/>
            <person name="Anderson J."/>
            <person name="Bakaric R."/>
            <person name="Luria V."/>
            <person name="Karger A."/>
            <person name="Kirschner M.W."/>
            <person name="Durand P.M."/>
            <person name="Michod R.E."/>
            <person name="Nozaki H."/>
            <person name="Olson B.J."/>
        </authorList>
    </citation>
    <scope>NUCLEOTIDE SEQUENCE [LARGE SCALE GENOMIC DNA]</scope>
    <source>
        <strain evidence="2">NIES-2863</strain>
    </source>
</reference>
<proteinExistence type="predicted"/>
<dbReference type="Proteomes" id="UP000075714">
    <property type="component" value="Unassembled WGS sequence"/>
</dbReference>
<dbReference type="AlphaFoldDB" id="A0A150FY08"/>
<evidence type="ECO:0000313" key="1">
    <source>
        <dbReference type="EMBL" id="KXZ42502.1"/>
    </source>
</evidence>
<evidence type="ECO:0000313" key="2">
    <source>
        <dbReference type="Proteomes" id="UP000075714"/>
    </source>
</evidence>
<organism evidence="1 2">
    <name type="scientific">Gonium pectorale</name>
    <name type="common">Green alga</name>
    <dbReference type="NCBI Taxonomy" id="33097"/>
    <lineage>
        <taxon>Eukaryota</taxon>
        <taxon>Viridiplantae</taxon>
        <taxon>Chlorophyta</taxon>
        <taxon>core chlorophytes</taxon>
        <taxon>Chlorophyceae</taxon>
        <taxon>CS clade</taxon>
        <taxon>Chlamydomonadales</taxon>
        <taxon>Volvocaceae</taxon>
        <taxon>Gonium</taxon>
    </lineage>
</organism>
<gene>
    <name evidence="1" type="ORF">GPECTOR_141g700</name>
</gene>
<sequence>MTLVKFAHHACRSKAWKKRVTVFEVDGVHVDGRSTGMEAVNGALSSGAPGAEAAPAQDQGNVELVVRCNMLTGWLALGPPPGPLDRLRVSVHDEDGQRDVTLTELEEAAGCTKKKWRQTVFVESVNGEGYASEAEQPLLNKWLLDRGYAFIGSVR</sequence>
<name>A0A150FY08_GONPE</name>
<protein>
    <submittedName>
        <fullName evidence="1">Uncharacterized protein</fullName>
    </submittedName>
</protein>